<evidence type="ECO:0000313" key="5">
    <source>
        <dbReference type="Proteomes" id="UP001302249"/>
    </source>
</evidence>
<proteinExistence type="predicted"/>
<sequence length="97" mass="10416">MRRTTPPLFNRPDTLLGVCEGLGRDIGVNSNLFRLAFAGLLFWNPAICLATYFGLGVVVYSLHWLVPDRDTSAPASDGAAHRDADNEGGEVVRTAAA</sequence>
<keyword evidence="5" id="KW-1185">Reference proteome</keyword>
<evidence type="ECO:0000256" key="1">
    <source>
        <dbReference type="SAM" id="MobiDB-lite"/>
    </source>
</evidence>
<organism evidence="4 5">
    <name type="scientific">Stakelama saccharophila</name>
    <dbReference type="NCBI Taxonomy" id="3075605"/>
    <lineage>
        <taxon>Bacteria</taxon>
        <taxon>Pseudomonadati</taxon>
        <taxon>Pseudomonadota</taxon>
        <taxon>Alphaproteobacteria</taxon>
        <taxon>Sphingomonadales</taxon>
        <taxon>Sphingomonadaceae</taxon>
        <taxon>Stakelama</taxon>
    </lineage>
</organism>
<feature type="transmembrane region" description="Helical" evidence="2">
    <location>
        <begin position="40"/>
        <end position="62"/>
    </location>
</feature>
<evidence type="ECO:0000259" key="3">
    <source>
        <dbReference type="Pfam" id="PF04024"/>
    </source>
</evidence>
<dbReference type="Proteomes" id="UP001302249">
    <property type="component" value="Chromosome"/>
</dbReference>
<dbReference type="RefSeq" id="WP_313916894.1">
    <property type="nucleotide sequence ID" value="NZ_CP135076.1"/>
</dbReference>
<name>A0ABZ0BAX2_9SPHN</name>
<accession>A0ABZ0BAX2</accession>
<feature type="domain" description="Phage shock protein PspC N-terminal" evidence="3">
    <location>
        <begin position="14"/>
        <end position="66"/>
    </location>
</feature>
<evidence type="ECO:0000313" key="4">
    <source>
        <dbReference type="EMBL" id="WNO54423.1"/>
    </source>
</evidence>
<dbReference type="EMBL" id="CP135076">
    <property type="protein sequence ID" value="WNO54423.1"/>
    <property type="molecule type" value="Genomic_DNA"/>
</dbReference>
<dbReference type="InterPro" id="IPR007168">
    <property type="entry name" value="Phageshock_PspC_N"/>
</dbReference>
<feature type="region of interest" description="Disordered" evidence="1">
    <location>
        <begin position="71"/>
        <end position="97"/>
    </location>
</feature>
<keyword evidence="2" id="KW-0472">Membrane</keyword>
<keyword evidence="2" id="KW-1133">Transmembrane helix</keyword>
<gene>
    <name evidence="4" type="ORF">RPR59_03985</name>
</gene>
<keyword evidence="2" id="KW-0812">Transmembrane</keyword>
<protein>
    <submittedName>
        <fullName evidence="4">PspC domain-containing protein</fullName>
    </submittedName>
</protein>
<reference evidence="4 5" key="1">
    <citation type="submission" date="2023-09" db="EMBL/GenBank/DDBJ databases">
        <authorList>
            <person name="Rey-Velasco X."/>
        </authorList>
    </citation>
    <scope>NUCLEOTIDE SEQUENCE [LARGE SCALE GENOMIC DNA]</scope>
    <source>
        <strain evidence="4 5">W311</strain>
    </source>
</reference>
<evidence type="ECO:0000256" key="2">
    <source>
        <dbReference type="SAM" id="Phobius"/>
    </source>
</evidence>
<dbReference type="Pfam" id="PF04024">
    <property type="entry name" value="PspC"/>
    <property type="match status" value="1"/>
</dbReference>